<name>A0A9W7EX11_9STRA</name>
<evidence type="ECO:0000313" key="3">
    <source>
        <dbReference type="Proteomes" id="UP001162640"/>
    </source>
</evidence>
<reference evidence="3" key="1">
    <citation type="journal article" date="2023" name="Commun. Biol.">
        <title>Genome analysis of Parmales, the sister group of diatoms, reveals the evolutionary specialization of diatoms from phago-mixotrophs to photoautotrophs.</title>
        <authorList>
            <person name="Ban H."/>
            <person name="Sato S."/>
            <person name="Yoshikawa S."/>
            <person name="Yamada K."/>
            <person name="Nakamura Y."/>
            <person name="Ichinomiya M."/>
            <person name="Sato N."/>
            <person name="Blanc-Mathieu R."/>
            <person name="Endo H."/>
            <person name="Kuwata A."/>
            <person name="Ogata H."/>
        </authorList>
    </citation>
    <scope>NUCLEOTIDE SEQUENCE [LARGE SCALE GENOMIC DNA]</scope>
</reference>
<feature type="chain" id="PRO_5040930125" evidence="1">
    <location>
        <begin position="20"/>
        <end position="200"/>
    </location>
</feature>
<dbReference type="AlphaFoldDB" id="A0A9W7EX11"/>
<comment type="caution">
    <text evidence="2">The sequence shown here is derived from an EMBL/GenBank/DDBJ whole genome shotgun (WGS) entry which is preliminary data.</text>
</comment>
<organism evidence="2 3">
    <name type="scientific">Triparma laevis f. inornata</name>
    <dbReference type="NCBI Taxonomy" id="1714386"/>
    <lineage>
        <taxon>Eukaryota</taxon>
        <taxon>Sar</taxon>
        <taxon>Stramenopiles</taxon>
        <taxon>Ochrophyta</taxon>
        <taxon>Bolidophyceae</taxon>
        <taxon>Parmales</taxon>
        <taxon>Triparmaceae</taxon>
        <taxon>Triparma</taxon>
    </lineage>
</organism>
<dbReference type="Proteomes" id="UP001162640">
    <property type="component" value="Unassembled WGS sequence"/>
</dbReference>
<dbReference type="EMBL" id="BLQM01000523">
    <property type="protein sequence ID" value="GMH93440.1"/>
    <property type="molecule type" value="Genomic_DNA"/>
</dbReference>
<gene>
    <name evidence="2" type="ORF">TL16_g12629</name>
</gene>
<accession>A0A9W7EX11</accession>
<protein>
    <submittedName>
        <fullName evidence="2">Uncharacterized protein</fullName>
    </submittedName>
</protein>
<evidence type="ECO:0000256" key="1">
    <source>
        <dbReference type="SAM" id="SignalP"/>
    </source>
</evidence>
<keyword evidence="1" id="KW-0732">Signal</keyword>
<proteinExistence type="predicted"/>
<evidence type="ECO:0000313" key="2">
    <source>
        <dbReference type="EMBL" id="GMH93440.1"/>
    </source>
</evidence>
<sequence length="200" mass="21758">MLTSLLFIILLLPILKSYTSPLSTRRTFLKISPILLLTPLPSSASSTYTSPPLPLNKKGGDTFTYTIPLNGDSITSKPLPTHAYEAKFGITKKSSITITLDAVRIKTLSEFLSIEDLSKKLLNVELSRDGITAATLISSESDETSYRIKYKSEGKRGIKIIDDYVTIINGYLVVAQGEDKEGGGGEVGRVLDGFRVEGVL</sequence>
<feature type="signal peptide" evidence="1">
    <location>
        <begin position="1"/>
        <end position="19"/>
    </location>
</feature>